<dbReference type="STRING" id="1079859.SAMN04515674_12369"/>
<proteinExistence type="predicted"/>
<protein>
    <recommendedName>
        <fullName evidence="4">Collagen triple helix repeat-containing protein</fullName>
    </recommendedName>
</protein>
<dbReference type="EMBL" id="FOXH01000023">
    <property type="protein sequence ID" value="SFQ50521.1"/>
    <property type="molecule type" value="Genomic_DNA"/>
</dbReference>
<evidence type="ECO:0000313" key="3">
    <source>
        <dbReference type="Proteomes" id="UP000199306"/>
    </source>
</evidence>
<gene>
    <name evidence="2" type="ORF">SAMN04515674_12369</name>
</gene>
<sequence length="192" mass="20294">MKTLQSLLLISGLFLFLCISSCKEGAVGPAGAAGAAGAAGVAGPKGDPGTANVIYSDWFTPDVWGKETLFTTFVFSYNKAATQITADIIDKGAVLVYGKLNGYTSSLGLKDKVVQLSYTVVANGSTDSWTYIASPGNVRVSFVNSQNIYSSGPANTHQFRYVIIPGGVKAGKLAGVNWSDYEEVKRTFNLQD</sequence>
<evidence type="ECO:0000256" key="1">
    <source>
        <dbReference type="SAM" id="SignalP"/>
    </source>
</evidence>
<dbReference type="Gene3D" id="1.20.5.320">
    <property type="entry name" value="6-Phosphogluconate Dehydrogenase, domain 3"/>
    <property type="match status" value="1"/>
</dbReference>
<keyword evidence="1" id="KW-0732">Signal</keyword>
<feature type="signal peptide" evidence="1">
    <location>
        <begin position="1"/>
        <end position="25"/>
    </location>
</feature>
<accession>A0A1I5Z245</accession>
<evidence type="ECO:0008006" key="4">
    <source>
        <dbReference type="Google" id="ProtNLM"/>
    </source>
</evidence>
<dbReference type="RefSeq" id="WP_092019833.1">
    <property type="nucleotide sequence ID" value="NZ_FOXH01000023.1"/>
</dbReference>
<dbReference type="AlphaFoldDB" id="A0A1I5Z245"/>
<evidence type="ECO:0000313" key="2">
    <source>
        <dbReference type="EMBL" id="SFQ50521.1"/>
    </source>
</evidence>
<name>A0A1I5Z245_9BACT</name>
<organism evidence="2 3">
    <name type="scientific">Pseudarcicella hirudinis</name>
    <dbReference type="NCBI Taxonomy" id="1079859"/>
    <lineage>
        <taxon>Bacteria</taxon>
        <taxon>Pseudomonadati</taxon>
        <taxon>Bacteroidota</taxon>
        <taxon>Cytophagia</taxon>
        <taxon>Cytophagales</taxon>
        <taxon>Flectobacillaceae</taxon>
        <taxon>Pseudarcicella</taxon>
    </lineage>
</organism>
<keyword evidence="3" id="KW-1185">Reference proteome</keyword>
<reference evidence="2 3" key="1">
    <citation type="submission" date="2016-10" db="EMBL/GenBank/DDBJ databases">
        <authorList>
            <person name="de Groot N.N."/>
        </authorList>
    </citation>
    <scope>NUCLEOTIDE SEQUENCE [LARGE SCALE GENOMIC DNA]</scope>
    <source>
        <strain evidence="3">E92,LMG 26720,CCM 7988</strain>
    </source>
</reference>
<dbReference type="Proteomes" id="UP000199306">
    <property type="component" value="Unassembled WGS sequence"/>
</dbReference>
<feature type="chain" id="PRO_5011693895" description="Collagen triple helix repeat-containing protein" evidence="1">
    <location>
        <begin position="26"/>
        <end position="192"/>
    </location>
</feature>